<dbReference type="PANTHER" id="PTHR33121:SF71">
    <property type="entry name" value="OXYGEN SENSOR PROTEIN DOSP"/>
    <property type="match status" value="1"/>
</dbReference>
<dbReference type="KEGG" id="sbal:HUE88_00020"/>
<dbReference type="Gene3D" id="3.20.20.450">
    <property type="entry name" value="EAL domain"/>
    <property type="match status" value="1"/>
</dbReference>
<dbReference type="SMART" id="SM00052">
    <property type="entry name" value="EAL"/>
    <property type="match status" value="1"/>
</dbReference>
<dbReference type="NCBIfam" id="TIGR00254">
    <property type="entry name" value="GGDEF"/>
    <property type="match status" value="1"/>
</dbReference>
<dbReference type="InterPro" id="IPR035919">
    <property type="entry name" value="EAL_sf"/>
</dbReference>
<evidence type="ECO:0000313" key="5">
    <source>
        <dbReference type="Proteomes" id="UP000593994"/>
    </source>
</evidence>
<evidence type="ECO:0000259" key="3">
    <source>
        <dbReference type="PROSITE" id="PS50887"/>
    </source>
</evidence>
<accession>A0A7S7LXX6</accession>
<dbReference type="PROSITE" id="PS50883">
    <property type="entry name" value="EAL"/>
    <property type="match status" value="1"/>
</dbReference>
<dbReference type="PANTHER" id="PTHR33121">
    <property type="entry name" value="CYCLIC DI-GMP PHOSPHODIESTERASE PDEF"/>
    <property type="match status" value="1"/>
</dbReference>
<dbReference type="Proteomes" id="UP000593994">
    <property type="component" value="Chromosome"/>
</dbReference>
<dbReference type="SMART" id="SM00267">
    <property type="entry name" value="GGDEF"/>
    <property type="match status" value="1"/>
</dbReference>
<dbReference type="EMBL" id="CP054492">
    <property type="protein sequence ID" value="QOY53390.1"/>
    <property type="molecule type" value="Genomic_DNA"/>
</dbReference>
<keyword evidence="1" id="KW-0472">Membrane</keyword>
<dbReference type="GO" id="GO:0071111">
    <property type="term" value="F:cyclic-guanylate-specific phosphodiesterase activity"/>
    <property type="evidence" value="ECO:0007669"/>
    <property type="project" value="InterPro"/>
</dbReference>
<reference evidence="4 5" key="1">
    <citation type="submission" date="2020-05" db="EMBL/GenBank/DDBJ databases">
        <title>Sulfurimonas marisnigri, sp. nov., and Sulfurimonas baltica, sp. nov., manganese oxide reducing chemolithoautotrophs of the class Epsilonproteobacteria isolated from the pelagic redoxclines of the Black and Baltic Seas and emended description of the genus Sulfurimonas.</title>
        <authorList>
            <person name="Henkel J.V."/>
            <person name="Laudan C."/>
            <person name="Werner J."/>
            <person name="Neu T."/>
            <person name="Plewe S."/>
            <person name="Sproer C."/>
            <person name="Bunk B."/>
            <person name="Schulz-Vogt H.N."/>
        </authorList>
    </citation>
    <scope>NUCLEOTIDE SEQUENCE [LARGE SCALE GENOMIC DNA]</scope>
    <source>
        <strain evidence="4 5">GD2</strain>
    </source>
</reference>
<keyword evidence="5" id="KW-1185">Reference proteome</keyword>
<dbReference type="CDD" id="cd01948">
    <property type="entry name" value="EAL"/>
    <property type="match status" value="1"/>
</dbReference>
<evidence type="ECO:0000256" key="1">
    <source>
        <dbReference type="SAM" id="Phobius"/>
    </source>
</evidence>
<organism evidence="4 5">
    <name type="scientific">Candidatus Sulfurimonas baltica</name>
    <dbReference type="NCBI Taxonomy" id="2740404"/>
    <lineage>
        <taxon>Bacteria</taxon>
        <taxon>Pseudomonadati</taxon>
        <taxon>Campylobacterota</taxon>
        <taxon>Epsilonproteobacteria</taxon>
        <taxon>Campylobacterales</taxon>
        <taxon>Sulfurimonadaceae</taxon>
        <taxon>Sulfurimonas</taxon>
    </lineage>
</organism>
<proteinExistence type="predicted"/>
<dbReference type="SUPFAM" id="SSF55073">
    <property type="entry name" value="Nucleotide cyclase"/>
    <property type="match status" value="1"/>
</dbReference>
<dbReference type="InterPro" id="IPR043128">
    <property type="entry name" value="Rev_trsase/Diguanyl_cyclase"/>
</dbReference>
<dbReference type="InterPro" id="IPR029787">
    <property type="entry name" value="Nucleotide_cyclase"/>
</dbReference>
<sequence length="446" mass="52230">MVLPIFALVIALIFHTFITSSENLSSSFYIESILVLLFSIYFIFYLIYKGFDTKITDSVTKVFTREYLYKYLKKELKENKEYTLLLISIDNLNEINSRYGIKNGDKVLFEVAKWIGEYFKTKEIINFPLGHIKGGDFIVGLKGDKANYKTVLELMFLKADEFKVDDIEVKISGAINDTALSIDIYYLIENLFELQNQNYKLVANLDDEMNPSELESHVINAIKNRDFEIMTQDVFEKDSVIISECFIKLKTQNHKLIHPKKYMKVLDKLRLMVDYDLIVLEENIKNCKASNKDIFAISITPTSIRNQFFLSRVKELINSNSNAKNRIIFLLSEKEYYSRIENYNIILQSLRNIGIKIAIDRLGSIHTSFLYLRDLDIDIVRFDSYYTKDTNENKYKNVINGFNIMAHQKGVKTWIKMVENEKEYNLSKELDIDYIQGKYITPLKKL</sequence>
<dbReference type="Gene3D" id="3.30.70.270">
    <property type="match status" value="1"/>
</dbReference>
<dbReference type="AlphaFoldDB" id="A0A7S7LXX6"/>
<keyword evidence="1" id="KW-0812">Transmembrane</keyword>
<dbReference type="InterPro" id="IPR000160">
    <property type="entry name" value="GGDEF_dom"/>
</dbReference>
<evidence type="ECO:0000259" key="2">
    <source>
        <dbReference type="PROSITE" id="PS50883"/>
    </source>
</evidence>
<name>A0A7S7LXX6_9BACT</name>
<dbReference type="Pfam" id="PF00563">
    <property type="entry name" value="EAL"/>
    <property type="match status" value="1"/>
</dbReference>
<feature type="domain" description="EAL" evidence="2">
    <location>
        <begin position="211"/>
        <end position="446"/>
    </location>
</feature>
<protein>
    <submittedName>
        <fullName evidence="4">GGDEF domain-containing protein</fullName>
    </submittedName>
</protein>
<keyword evidence="1" id="KW-1133">Transmembrane helix</keyword>
<dbReference type="InterPro" id="IPR001633">
    <property type="entry name" value="EAL_dom"/>
</dbReference>
<dbReference type="SUPFAM" id="SSF141868">
    <property type="entry name" value="EAL domain-like"/>
    <property type="match status" value="1"/>
</dbReference>
<dbReference type="InterPro" id="IPR050706">
    <property type="entry name" value="Cyclic-di-GMP_PDE-like"/>
</dbReference>
<dbReference type="PROSITE" id="PS50887">
    <property type="entry name" value="GGDEF"/>
    <property type="match status" value="1"/>
</dbReference>
<feature type="transmembrane region" description="Helical" evidence="1">
    <location>
        <begin position="29"/>
        <end position="48"/>
    </location>
</feature>
<dbReference type="Pfam" id="PF00990">
    <property type="entry name" value="GGDEF"/>
    <property type="match status" value="1"/>
</dbReference>
<feature type="domain" description="GGDEF" evidence="3">
    <location>
        <begin position="80"/>
        <end position="227"/>
    </location>
</feature>
<evidence type="ECO:0000313" key="4">
    <source>
        <dbReference type="EMBL" id="QOY53390.1"/>
    </source>
</evidence>
<gene>
    <name evidence="4" type="ORF">HUE88_00020</name>
</gene>